<evidence type="ECO:0000256" key="1">
    <source>
        <dbReference type="ARBA" id="ARBA00004167"/>
    </source>
</evidence>
<feature type="region of interest" description="Disordered" evidence="5">
    <location>
        <begin position="361"/>
        <end position="431"/>
    </location>
</feature>
<comment type="caution">
    <text evidence="7">The sequence shown here is derived from an EMBL/GenBank/DDBJ whole genome shotgun (WGS) entry which is preliminary data.</text>
</comment>
<dbReference type="Proteomes" id="UP000239494">
    <property type="component" value="Unassembled WGS sequence"/>
</dbReference>
<dbReference type="OrthoDB" id="3637834at2"/>
<evidence type="ECO:0000313" key="8">
    <source>
        <dbReference type="Proteomes" id="UP000239494"/>
    </source>
</evidence>
<evidence type="ECO:0000256" key="3">
    <source>
        <dbReference type="ARBA" id="ARBA00022989"/>
    </source>
</evidence>
<dbReference type="Gene3D" id="1.50.10.20">
    <property type="match status" value="1"/>
</dbReference>
<keyword evidence="4 6" id="KW-0472">Membrane</keyword>
<keyword evidence="3 6" id="KW-1133">Transmembrane helix</keyword>
<dbReference type="RefSeq" id="WP_106190449.1">
    <property type="nucleotide sequence ID" value="NZ_PVTF01000008.1"/>
</dbReference>
<dbReference type="PANTHER" id="PTHR15549">
    <property type="entry name" value="PAIRED IMMUNOGLOBULIN-LIKE TYPE 2 RECEPTOR"/>
    <property type="match status" value="1"/>
</dbReference>
<dbReference type="AlphaFoldDB" id="A0A2T0T035"/>
<dbReference type="InterPro" id="IPR008930">
    <property type="entry name" value="Terpenoid_cyclase/PrenylTrfase"/>
</dbReference>
<evidence type="ECO:0000256" key="6">
    <source>
        <dbReference type="SAM" id="Phobius"/>
    </source>
</evidence>
<dbReference type="SUPFAM" id="SSF48239">
    <property type="entry name" value="Terpenoid cyclases/Protein prenyltransferases"/>
    <property type="match status" value="1"/>
</dbReference>
<dbReference type="GO" id="GO:0016020">
    <property type="term" value="C:membrane"/>
    <property type="evidence" value="ECO:0007669"/>
    <property type="project" value="UniProtKB-SubCell"/>
</dbReference>
<feature type="compositionally biased region" description="Low complexity" evidence="5">
    <location>
        <begin position="372"/>
        <end position="426"/>
    </location>
</feature>
<proteinExistence type="predicted"/>
<organism evidence="7 8">
    <name type="scientific">Umezawaea tangerina</name>
    <dbReference type="NCBI Taxonomy" id="84725"/>
    <lineage>
        <taxon>Bacteria</taxon>
        <taxon>Bacillati</taxon>
        <taxon>Actinomycetota</taxon>
        <taxon>Actinomycetes</taxon>
        <taxon>Pseudonocardiales</taxon>
        <taxon>Pseudonocardiaceae</taxon>
        <taxon>Umezawaea</taxon>
    </lineage>
</organism>
<gene>
    <name evidence="7" type="ORF">CLV43_108431</name>
</gene>
<evidence type="ECO:0000256" key="5">
    <source>
        <dbReference type="SAM" id="MobiDB-lite"/>
    </source>
</evidence>
<sequence>MGAALSRRVSAVVGVVALVSTGFLVLAQPAGAAKSAQASEAASWLAGDLVDGALPGFAGPDWGLTVDGLFALSATRADQDALSAVTKAVAAHVRSYNSYDDFGTPDVRIAGATAKLLVAAVATGSDPAKFGGYDLRRETLDLVAADGDNAGRVRDKGIPEDSSNTFAQSLAVVGLARTGGVPQNVVDFLLRQQCAAGGFRLSPDQFGTPAPTCDQATNPVLDPDSTGMAVQALLAADAAGATGAKAAAAKGAAWLAKTQRADGSFGGSGPTDPSNTNSTGLAGQALAAAGLTTDADEAAAYLAEHQLTADNAGEAAAEVGAIAYNDDAFAEAVAGGIPEFSRDQWRRATAQAVLGLAMVPFGDLGKKTDPPTSSSSTTTTTTKSSTTTTTTTSEEVSTTESTSGTTTESTTTDTTSETTYNDTGTTPSGLASTGASVIGITGLAVLLIGLGAVVWFLGRRRGAGRPE</sequence>
<evidence type="ECO:0000256" key="2">
    <source>
        <dbReference type="ARBA" id="ARBA00022692"/>
    </source>
</evidence>
<keyword evidence="8" id="KW-1185">Reference proteome</keyword>
<name>A0A2T0T035_9PSEU</name>
<feature type="region of interest" description="Disordered" evidence="5">
    <location>
        <begin position="260"/>
        <end position="280"/>
    </location>
</feature>
<dbReference type="GO" id="GO:0071944">
    <property type="term" value="C:cell periphery"/>
    <property type="evidence" value="ECO:0007669"/>
    <property type="project" value="UniProtKB-ARBA"/>
</dbReference>
<protein>
    <submittedName>
        <fullName evidence="7">Prenyltransferase/squalene oxidase-like repeat protein</fullName>
    </submittedName>
</protein>
<dbReference type="GO" id="GO:0016740">
    <property type="term" value="F:transferase activity"/>
    <property type="evidence" value="ECO:0007669"/>
    <property type="project" value="UniProtKB-KW"/>
</dbReference>
<dbReference type="EMBL" id="PVTF01000008">
    <property type="protein sequence ID" value="PRY39031.1"/>
    <property type="molecule type" value="Genomic_DNA"/>
</dbReference>
<dbReference type="InterPro" id="IPR051694">
    <property type="entry name" value="Immunoregulatory_rcpt-like"/>
</dbReference>
<keyword evidence="7" id="KW-0808">Transferase</keyword>
<evidence type="ECO:0000256" key="4">
    <source>
        <dbReference type="ARBA" id="ARBA00023136"/>
    </source>
</evidence>
<keyword evidence="2 6" id="KW-0812">Transmembrane</keyword>
<evidence type="ECO:0000313" key="7">
    <source>
        <dbReference type="EMBL" id="PRY39031.1"/>
    </source>
</evidence>
<feature type="transmembrane region" description="Helical" evidence="6">
    <location>
        <begin position="437"/>
        <end position="457"/>
    </location>
</feature>
<accession>A0A2T0T035</accession>
<comment type="subcellular location">
    <subcellularLocation>
        <location evidence="1">Membrane</location>
        <topology evidence="1">Single-pass membrane protein</topology>
    </subcellularLocation>
</comment>
<dbReference type="PANTHER" id="PTHR15549:SF6">
    <property type="entry name" value="MID2 DOMAIN-CONTAINING PROTEIN"/>
    <property type="match status" value="1"/>
</dbReference>
<reference evidence="7 8" key="1">
    <citation type="submission" date="2018-03" db="EMBL/GenBank/DDBJ databases">
        <title>Genomic Encyclopedia of Archaeal and Bacterial Type Strains, Phase II (KMG-II): from individual species to whole genera.</title>
        <authorList>
            <person name="Goeker M."/>
        </authorList>
    </citation>
    <scope>NUCLEOTIDE SEQUENCE [LARGE SCALE GENOMIC DNA]</scope>
    <source>
        <strain evidence="7 8">DSM 44720</strain>
    </source>
</reference>